<evidence type="ECO:0000313" key="1">
    <source>
        <dbReference type="EMBL" id="PWN94682.1"/>
    </source>
</evidence>
<dbReference type="Proteomes" id="UP000245946">
    <property type="component" value="Unassembled WGS sequence"/>
</dbReference>
<protein>
    <submittedName>
        <fullName evidence="1">Uncharacterized protein</fullName>
    </submittedName>
</protein>
<gene>
    <name evidence="1" type="ORF">FA09DRAFT_173053</name>
</gene>
<reference evidence="1 2" key="1">
    <citation type="journal article" date="2018" name="Mol. Biol. Evol.">
        <title>Broad Genomic Sampling Reveals a Smut Pathogenic Ancestry of the Fungal Clade Ustilaginomycotina.</title>
        <authorList>
            <person name="Kijpornyongpan T."/>
            <person name="Mondo S.J."/>
            <person name="Barry K."/>
            <person name="Sandor L."/>
            <person name="Lee J."/>
            <person name="Lipzen A."/>
            <person name="Pangilinan J."/>
            <person name="LaButti K."/>
            <person name="Hainaut M."/>
            <person name="Henrissat B."/>
            <person name="Grigoriev I.V."/>
            <person name="Spatafora J.W."/>
            <person name="Aime M.C."/>
        </authorList>
    </citation>
    <scope>NUCLEOTIDE SEQUENCE [LARGE SCALE GENOMIC DNA]</scope>
    <source>
        <strain evidence="1 2">MCA 4186</strain>
    </source>
</reference>
<dbReference type="GeneID" id="37266855"/>
<dbReference type="EMBL" id="KZ819310">
    <property type="protein sequence ID" value="PWN94682.1"/>
    <property type="molecule type" value="Genomic_DNA"/>
</dbReference>
<name>A0A316YZW0_9BASI</name>
<accession>A0A316YZW0</accession>
<dbReference type="RefSeq" id="XP_025594961.1">
    <property type="nucleotide sequence ID" value="XM_025739309.1"/>
</dbReference>
<organism evidence="1 2">
    <name type="scientific">Tilletiopsis washingtonensis</name>
    <dbReference type="NCBI Taxonomy" id="58919"/>
    <lineage>
        <taxon>Eukaryota</taxon>
        <taxon>Fungi</taxon>
        <taxon>Dikarya</taxon>
        <taxon>Basidiomycota</taxon>
        <taxon>Ustilaginomycotina</taxon>
        <taxon>Exobasidiomycetes</taxon>
        <taxon>Entylomatales</taxon>
        <taxon>Entylomatales incertae sedis</taxon>
        <taxon>Tilletiopsis</taxon>
    </lineage>
</organism>
<dbReference type="AlphaFoldDB" id="A0A316YZW0"/>
<sequence length="99" mass="10400">MARSAASTCRRRATWAQLLRHEDGSLSSSSLLDRALSASECAAQLSRVSETRVLASTCAIAILRGSRSIAMAQCCSTLLCGVLRRARGDQGGSARASVD</sequence>
<keyword evidence="2" id="KW-1185">Reference proteome</keyword>
<proteinExistence type="predicted"/>
<evidence type="ECO:0000313" key="2">
    <source>
        <dbReference type="Proteomes" id="UP000245946"/>
    </source>
</evidence>